<reference evidence="3 4" key="1">
    <citation type="journal article" date="2019" name="Int. J. Syst. Evol. Microbiol.">
        <title>The Global Catalogue of Microorganisms (GCM) 10K type strain sequencing project: providing services to taxonomists for standard genome sequencing and annotation.</title>
        <authorList>
            <consortium name="The Broad Institute Genomics Platform"/>
            <consortium name="The Broad Institute Genome Sequencing Center for Infectious Disease"/>
            <person name="Wu L."/>
            <person name="Ma J."/>
        </authorList>
    </citation>
    <scope>NUCLEOTIDE SEQUENCE [LARGE SCALE GENOMIC DNA]</scope>
    <source>
        <strain evidence="3 4">GX26</strain>
    </source>
</reference>
<dbReference type="InterPro" id="IPR028081">
    <property type="entry name" value="Leu-bd"/>
</dbReference>
<organism evidence="3 4">
    <name type="scientific">Halorubellus litoreus</name>
    <dbReference type="NCBI Taxonomy" id="755308"/>
    <lineage>
        <taxon>Archaea</taxon>
        <taxon>Methanobacteriati</taxon>
        <taxon>Methanobacteriota</taxon>
        <taxon>Stenosarchaea group</taxon>
        <taxon>Halobacteria</taxon>
        <taxon>Halobacteriales</taxon>
        <taxon>Halorubellaceae</taxon>
        <taxon>Halorubellus</taxon>
    </lineage>
</organism>
<dbReference type="Proteomes" id="UP001596395">
    <property type="component" value="Unassembled WGS sequence"/>
</dbReference>
<protein>
    <submittedName>
        <fullName evidence="3">ABC transporter substrate-binding protein</fullName>
    </submittedName>
</protein>
<dbReference type="Pfam" id="PF13458">
    <property type="entry name" value="Peripla_BP_6"/>
    <property type="match status" value="1"/>
</dbReference>
<name>A0ABD5VCD4_9EURY</name>
<dbReference type="EMBL" id="JBHSXN010000002">
    <property type="protein sequence ID" value="MFC6953040.1"/>
    <property type="molecule type" value="Genomic_DNA"/>
</dbReference>
<dbReference type="PANTHER" id="PTHR30483">
    <property type="entry name" value="LEUCINE-SPECIFIC-BINDING PROTEIN"/>
    <property type="match status" value="1"/>
</dbReference>
<dbReference type="Gene3D" id="3.40.50.2300">
    <property type="match status" value="2"/>
</dbReference>
<accession>A0ABD5VCD4</accession>
<dbReference type="InterPro" id="IPR019546">
    <property type="entry name" value="TAT_signal_bac_arc"/>
</dbReference>
<evidence type="ECO:0000313" key="3">
    <source>
        <dbReference type="EMBL" id="MFC6953040.1"/>
    </source>
</evidence>
<keyword evidence="4" id="KW-1185">Reference proteome</keyword>
<comment type="caution">
    <text evidence="3">The sequence shown here is derived from an EMBL/GenBank/DDBJ whole genome shotgun (WGS) entry which is preliminary data.</text>
</comment>
<evidence type="ECO:0000259" key="2">
    <source>
        <dbReference type="Pfam" id="PF13458"/>
    </source>
</evidence>
<evidence type="ECO:0000256" key="1">
    <source>
        <dbReference type="ARBA" id="ARBA00022729"/>
    </source>
</evidence>
<keyword evidence="1" id="KW-0732">Signal</keyword>
<sequence length="419" mass="44361">MRTDGGTERRAPQRRVDRRDVLKAAGVAGVAGLSGCLSNIGGGGGGTVTYGLLNPISGSYSSLGPFQRHGAELAIQQLNESDDFEFEIEIARGDTETGASTATQAASQLVEQNGADYIMGAISSSVALALNSFALENEVIYNPGAAAIPITGESCNEYVFRAETNTAQIAQGSAVWTLENLGSDVWFHIADYAYGQSVLREWRSRMEAADADFNEVGVTRAELGAQNYESYISQIADSDADVLVVGSTGGDFIRFAKQAESQGLKDQLPMITTTASFQALRAGLGTTAYGIYSGVRYNAKVDAGWNTQFVDAYTSEYPDDGAPGNFARVGYDSVRMTALGMQEAGSTDPTEVKDALAGLETNSVLGANRFRECDQQAMNPVWVGQNVEPDEGEIADVELIEKVSGADAIPSCSSTNCSL</sequence>
<proteinExistence type="predicted"/>
<dbReference type="PANTHER" id="PTHR30483:SF6">
    <property type="entry name" value="PERIPLASMIC BINDING PROTEIN OF ABC TRANSPORTER FOR NATURAL AMINO ACIDS"/>
    <property type="match status" value="1"/>
</dbReference>
<dbReference type="InterPro" id="IPR028082">
    <property type="entry name" value="Peripla_BP_I"/>
</dbReference>
<dbReference type="AlphaFoldDB" id="A0ABD5VCD4"/>
<dbReference type="RefSeq" id="WP_379762519.1">
    <property type="nucleotide sequence ID" value="NZ_JAZAQL010000002.1"/>
</dbReference>
<dbReference type="CDD" id="cd19989">
    <property type="entry name" value="PBP1_SBP-like"/>
    <property type="match status" value="1"/>
</dbReference>
<evidence type="ECO:0000313" key="4">
    <source>
        <dbReference type="Proteomes" id="UP001596395"/>
    </source>
</evidence>
<dbReference type="NCBIfam" id="TIGR01409">
    <property type="entry name" value="TAT_signal_seq"/>
    <property type="match status" value="1"/>
</dbReference>
<feature type="domain" description="Leucine-binding protein" evidence="2">
    <location>
        <begin position="47"/>
        <end position="385"/>
    </location>
</feature>
<dbReference type="SUPFAM" id="SSF53822">
    <property type="entry name" value="Periplasmic binding protein-like I"/>
    <property type="match status" value="1"/>
</dbReference>
<gene>
    <name evidence="3" type="ORF">ACFQGB_09205</name>
</gene>
<dbReference type="InterPro" id="IPR051010">
    <property type="entry name" value="BCAA_transport"/>
</dbReference>